<dbReference type="VEuPathDB" id="FungiDB:PV07_09697"/>
<accession>A0A0D1Z8H5</accession>
<gene>
    <name evidence="2" type="ORF">PV07_09697</name>
</gene>
<dbReference type="InterPro" id="IPR008775">
    <property type="entry name" value="Phytyl_CoA_dOase-like"/>
</dbReference>
<dbReference type="OrthoDB" id="2328924at2759"/>
<dbReference type="STRING" id="569365.A0A0D1Z8H5"/>
<dbReference type="SUPFAM" id="SSF51197">
    <property type="entry name" value="Clavaminate synthase-like"/>
    <property type="match status" value="1"/>
</dbReference>
<dbReference type="HOGENOM" id="CLU_049925_0_0_1"/>
<dbReference type="PANTHER" id="PTHR40128">
    <property type="entry name" value="EXPRESSED PROTEIN"/>
    <property type="match status" value="1"/>
</dbReference>
<dbReference type="Gene3D" id="2.60.120.620">
    <property type="entry name" value="q2cbj1_9rhob like domain"/>
    <property type="match status" value="1"/>
</dbReference>
<sequence>MPHAEHPESQLTSGEQFFVNDGPLAPGQYADLRSTTLDTPIEEARRRYKEDGYLFVKSLLPRKDVLKAREEYFRLLSPSGVLKPGTKPVDGIFDETKDKLDFPGIGAGFADSNGRPTGPHPEVASLFVDLALQAHTEDWYKEDFCKHPALRDYIAKLTGWGDDTLGIRRTLLRNNTPGNKAIGVHYDQIFLRHGEDTAVTAWVPMGDISRQGGGLIYLDKGHTLGAEIEHDFTTKAKASGLTDEEAKSAFNQNMMSGGLLADGPAEFGKQWSRRWLLTPYEAGDVVLHSAYAIHASTINHDPDNRIRLGTDLRFVNKSRPWDTRWANDYAFGDGV</sequence>
<reference evidence="2 3" key="1">
    <citation type="submission" date="2015-01" db="EMBL/GenBank/DDBJ databases">
        <title>The Genome Sequence of Cladophialophora immunda CBS83496.</title>
        <authorList>
            <consortium name="The Broad Institute Genomics Platform"/>
            <person name="Cuomo C."/>
            <person name="de Hoog S."/>
            <person name="Gorbushina A."/>
            <person name="Stielow B."/>
            <person name="Teixiera M."/>
            <person name="Abouelleil A."/>
            <person name="Chapman S.B."/>
            <person name="Priest M."/>
            <person name="Young S.K."/>
            <person name="Wortman J."/>
            <person name="Nusbaum C."/>
            <person name="Birren B."/>
        </authorList>
    </citation>
    <scope>NUCLEOTIDE SEQUENCE [LARGE SCALE GENOMIC DNA]</scope>
    <source>
        <strain evidence="2 3">CBS 83496</strain>
    </source>
</reference>
<dbReference type="Pfam" id="PF05721">
    <property type="entry name" value="PhyH"/>
    <property type="match status" value="1"/>
</dbReference>
<evidence type="ECO:0000313" key="3">
    <source>
        <dbReference type="Proteomes" id="UP000054466"/>
    </source>
</evidence>
<dbReference type="AlphaFoldDB" id="A0A0D1Z8H5"/>
<evidence type="ECO:0008006" key="4">
    <source>
        <dbReference type="Google" id="ProtNLM"/>
    </source>
</evidence>
<dbReference type="Proteomes" id="UP000054466">
    <property type="component" value="Unassembled WGS sequence"/>
</dbReference>
<dbReference type="GeneID" id="27348891"/>
<dbReference type="RefSeq" id="XP_016244167.1">
    <property type="nucleotide sequence ID" value="XM_016396976.1"/>
</dbReference>
<feature type="region of interest" description="Disordered" evidence="1">
    <location>
        <begin position="1"/>
        <end position="20"/>
    </location>
</feature>
<name>A0A0D1Z8H5_9EURO</name>
<proteinExistence type="predicted"/>
<evidence type="ECO:0000313" key="2">
    <source>
        <dbReference type="EMBL" id="KIW23951.1"/>
    </source>
</evidence>
<protein>
    <recommendedName>
        <fullName evidence="4">Phytanoyl-CoA hydroxylase</fullName>
    </recommendedName>
</protein>
<dbReference type="EMBL" id="KN847045">
    <property type="protein sequence ID" value="KIW23951.1"/>
    <property type="molecule type" value="Genomic_DNA"/>
</dbReference>
<dbReference type="PANTHER" id="PTHR40128:SF1">
    <property type="entry name" value="PHYTANOYL-COA HYDROXYLASE"/>
    <property type="match status" value="1"/>
</dbReference>
<organism evidence="2 3">
    <name type="scientific">Cladophialophora immunda</name>
    <dbReference type="NCBI Taxonomy" id="569365"/>
    <lineage>
        <taxon>Eukaryota</taxon>
        <taxon>Fungi</taxon>
        <taxon>Dikarya</taxon>
        <taxon>Ascomycota</taxon>
        <taxon>Pezizomycotina</taxon>
        <taxon>Eurotiomycetes</taxon>
        <taxon>Chaetothyriomycetidae</taxon>
        <taxon>Chaetothyriales</taxon>
        <taxon>Herpotrichiellaceae</taxon>
        <taxon>Cladophialophora</taxon>
    </lineage>
</organism>
<keyword evidence="3" id="KW-1185">Reference proteome</keyword>
<evidence type="ECO:0000256" key="1">
    <source>
        <dbReference type="SAM" id="MobiDB-lite"/>
    </source>
</evidence>